<keyword evidence="1" id="KW-1133">Transmembrane helix</keyword>
<protein>
    <submittedName>
        <fullName evidence="2">Uncharacterized protein</fullName>
    </submittedName>
</protein>
<feature type="transmembrane region" description="Helical" evidence="1">
    <location>
        <begin position="74"/>
        <end position="92"/>
    </location>
</feature>
<organism evidence="2">
    <name type="scientific">Micromonospora sp. HUAS YX12</name>
    <dbReference type="NCBI Taxonomy" id="3156396"/>
    <lineage>
        <taxon>Bacteria</taxon>
        <taxon>Bacillati</taxon>
        <taxon>Actinomycetota</taxon>
        <taxon>Actinomycetes</taxon>
        <taxon>Micromonosporales</taxon>
        <taxon>Micromonosporaceae</taxon>
        <taxon>Micromonospora</taxon>
    </lineage>
</organism>
<accession>A0AAU7QZ72</accession>
<dbReference type="AlphaFoldDB" id="A0AAU7QZ72"/>
<keyword evidence="1" id="KW-0812">Transmembrane</keyword>
<feature type="transmembrane region" description="Helical" evidence="1">
    <location>
        <begin position="104"/>
        <end position="123"/>
    </location>
</feature>
<evidence type="ECO:0000256" key="1">
    <source>
        <dbReference type="SAM" id="Phobius"/>
    </source>
</evidence>
<gene>
    <name evidence="2" type="ORF">ABIH81_27510</name>
</gene>
<proteinExistence type="predicted"/>
<reference evidence="2" key="1">
    <citation type="submission" date="2024-06" db="EMBL/GenBank/DDBJ databases">
        <title>Micromonospora sp. strain HUAS YX12 genome sequences.</title>
        <authorList>
            <person name="Mo P."/>
        </authorList>
    </citation>
    <scope>NUCLEOTIDE SEQUENCE</scope>
    <source>
        <strain evidence="2">HUAS YX12</strain>
    </source>
</reference>
<dbReference type="RefSeq" id="WP_349877807.1">
    <property type="nucleotide sequence ID" value="NZ_CP157974.1"/>
</dbReference>
<evidence type="ECO:0000313" key="2">
    <source>
        <dbReference type="EMBL" id="XBT81349.1"/>
    </source>
</evidence>
<keyword evidence="1" id="KW-0472">Membrane</keyword>
<dbReference type="EMBL" id="CP157974">
    <property type="protein sequence ID" value="XBT81349.1"/>
    <property type="molecule type" value="Genomic_DNA"/>
</dbReference>
<name>A0AAU7QZ72_9ACTN</name>
<sequence>MDAVVDVWLAGRTAGQLTPPPRSLTDGSETFATVRACSLGRFGPGRAAVSLPVDTATGKRLALSCRMEAMWRRAVFPAVLVAAAVLVVLFVVDSVRDDSRNASLLLLVALGLAVAVLTGRLVLNLLRSRHHPEEVRGDVYIRGVDRQAAEIWAGLNPAGAVKIIDG</sequence>